<organism evidence="1 2">
    <name type="scientific">Plakobranchus ocellatus</name>
    <dbReference type="NCBI Taxonomy" id="259542"/>
    <lineage>
        <taxon>Eukaryota</taxon>
        <taxon>Metazoa</taxon>
        <taxon>Spiralia</taxon>
        <taxon>Lophotrochozoa</taxon>
        <taxon>Mollusca</taxon>
        <taxon>Gastropoda</taxon>
        <taxon>Heterobranchia</taxon>
        <taxon>Euthyneura</taxon>
        <taxon>Panpulmonata</taxon>
        <taxon>Sacoglossa</taxon>
        <taxon>Placobranchoidea</taxon>
        <taxon>Plakobranchidae</taxon>
        <taxon>Plakobranchus</taxon>
    </lineage>
</organism>
<gene>
    <name evidence="1" type="ORF">PoB_003927100</name>
</gene>
<dbReference type="AlphaFoldDB" id="A0AAV4B1R6"/>
<dbReference type="Proteomes" id="UP000735302">
    <property type="component" value="Unassembled WGS sequence"/>
</dbReference>
<accession>A0AAV4B1R6</accession>
<evidence type="ECO:0000313" key="1">
    <source>
        <dbReference type="EMBL" id="GFO12766.1"/>
    </source>
</evidence>
<name>A0AAV4B1R6_9GAST</name>
<dbReference type="EMBL" id="BLXT01004458">
    <property type="protein sequence ID" value="GFO12766.1"/>
    <property type="molecule type" value="Genomic_DNA"/>
</dbReference>
<keyword evidence="2" id="KW-1185">Reference proteome</keyword>
<protein>
    <submittedName>
        <fullName evidence="1">Uncharacterized protein</fullName>
    </submittedName>
</protein>
<reference evidence="1 2" key="1">
    <citation type="journal article" date="2021" name="Elife">
        <title>Chloroplast acquisition without the gene transfer in kleptoplastic sea slugs, Plakobranchus ocellatus.</title>
        <authorList>
            <person name="Maeda T."/>
            <person name="Takahashi S."/>
            <person name="Yoshida T."/>
            <person name="Shimamura S."/>
            <person name="Takaki Y."/>
            <person name="Nagai Y."/>
            <person name="Toyoda A."/>
            <person name="Suzuki Y."/>
            <person name="Arimoto A."/>
            <person name="Ishii H."/>
            <person name="Satoh N."/>
            <person name="Nishiyama T."/>
            <person name="Hasebe M."/>
            <person name="Maruyama T."/>
            <person name="Minagawa J."/>
            <person name="Obokata J."/>
            <person name="Shigenobu S."/>
        </authorList>
    </citation>
    <scope>NUCLEOTIDE SEQUENCE [LARGE SCALE GENOMIC DNA]</scope>
</reference>
<sequence length="114" mass="12787">MLTSRTPRYNAGFLRPPHPHKVCPFPPPHLSRYRSALPPDPPIPRLFTLLRFSEFQTKPNGLCFFFPPIRCCGIAMFHYRSAELHPSSTLIYSIPSPSLCPQEGNSLPGTSIAP</sequence>
<comment type="caution">
    <text evidence="1">The sequence shown here is derived from an EMBL/GenBank/DDBJ whole genome shotgun (WGS) entry which is preliminary data.</text>
</comment>
<evidence type="ECO:0000313" key="2">
    <source>
        <dbReference type="Proteomes" id="UP000735302"/>
    </source>
</evidence>
<proteinExistence type="predicted"/>